<organism evidence="2 3">
    <name type="scientific">Cyphellophora europaea (strain CBS 101466)</name>
    <name type="common">Phialophora europaea</name>
    <dbReference type="NCBI Taxonomy" id="1220924"/>
    <lineage>
        <taxon>Eukaryota</taxon>
        <taxon>Fungi</taxon>
        <taxon>Dikarya</taxon>
        <taxon>Ascomycota</taxon>
        <taxon>Pezizomycotina</taxon>
        <taxon>Eurotiomycetes</taxon>
        <taxon>Chaetothyriomycetidae</taxon>
        <taxon>Chaetothyriales</taxon>
        <taxon>Cyphellophoraceae</taxon>
        <taxon>Cyphellophora</taxon>
    </lineage>
</organism>
<feature type="compositionally biased region" description="Polar residues" evidence="1">
    <location>
        <begin position="1"/>
        <end position="11"/>
    </location>
</feature>
<feature type="region of interest" description="Disordered" evidence="1">
    <location>
        <begin position="791"/>
        <end position="908"/>
    </location>
</feature>
<evidence type="ECO:0000313" key="2">
    <source>
        <dbReference type="EMBL" id="ETN40124.1"/>
    </source>
</evidence>
<feature type="region of interest" description="Disordered" evidence="1">
    <location>
        <begin position="682"/>
        <end position="719"/>
    </location>
</feature>
<evidence type="ECO:0000256" key="1">
    <source>
        <dbReference type="SAM" id="MobiDB-lite"/>
    </source>
</evidence>
<feature type="compositionally biased region" description="Polar residues" evidence="1">
    <location>
        <begin position="839"/>
        <end position="850"/>
    </location>
</feature>
<feature type="compositionally biased region" description="Polar residues" evidence="1">
    <location>
        <begin position="691"/>
        <end position="704"/>
    </location>
</feature>
<proteinExistence type="predicted"/>
<dbReference type="OrthoDB" id="336240at2759"/>
<keyword evidence="3" id="KW-1185">Reference proteome</keyword>
<gene>
    <name evidence="2" type="ORF">HMPREF1541_04399</name>
</gene>
<name>W2RWP5_CYPE1</name>
<dbReference type="AlphaFoldDB" id="W2RWP5"/>
<dbReference type="eggNOG" id="ENOG502RY8V">
    <property type="taxonomic scope" value="Eukaryota"/>
</dbReference>
<dbReference type="EMBL" id="KB822720">
    <property type="protein sequence ID" value="ETN40124.1"/>
    <property type="molecule type" value="Genomic_DNA"/>
</dbReference>
<dbReference type="InterPro" id="IPR012677">
    <property type="entry name" value="Nucleotide-bd_a/b_plait_sf"/>
</dbReference>
<dbReference type="VEuPathDB" id="FungiDB:HMPREF1541_04399"/>
<sequence length="908" mass="101048">MSDSDVSTPGDTKSLDPAVEHFVLRTPSPSSPSPKVEPFPELETDQLADPFVAQEPRFIVPVVSNYPAASKIKMTHHNQVPPRGDQSRIAQLQALMHGSAASMPVMGSDARYHDRDTTAKLDYGLDDHEDYRSVESDFAPGGAPIAQEVTHPQSALGRYMGVQPELEDLLPDDFPSERPYGFHVDNNPPFVNLARGVFPSTDPVLRLKNIPFGVSYSEIVMFMNKAFMIQIGGSTVNYPVHILMERSTGKTADAWLEMPDQMTADAVMDRYKLLQDDNKVPKLGNRPVNISIASQGKLMAEIFPRAKEIYWHPSTGIPIKIKPDFEVEPYSAGFQGFLTAEELYCTKLHSEQPTRAPFPQKALQRCYESIMATVLKYPWASPYFKMSERDELFEAYKAMLIVLSRSVYDQEHIRRNNKQVGLTQTLCTNFVNVGLRCPGFSERQKSQLTDIMSDYGEEIGMSRFCRVWPFSTMSIPPEVNDHDLEQWMELFDSGCLFTMAQRGRLAFSVDNVVELTTDSRRVWWVEDMVMKAQKMGNKNAVEYSFHDMGRAEEILMKVLMQRAWEQFFPARGYDVPSDLMPEPYVETQIEVKMRSLGVYDKKGIDRPEISKPGDDIVHIPREQYGAWRHRMQASTTQIPVKSLAEIFAQAGLPPPTAEAEAEHQRIQAQIRGVSSIMNPAGPSFPSGSASQMHGTQTKPATNNEAVARPGYGSMHPQATASFHTRGYSNITNIGAQDVEDQATPSVGIRSAYTSAFSAPVNNTVRITSPGNGHEVDFSKIAEQVIATKSVENTPQAKQYGSGVDPFAAPSSRSSQRGSRRADRESQESISFLRRRSKSPSKNSYTLSMDNFTLDDPPVGKFGAVGTPPRRAPASNTVVAAPTIPEGDEEEEWDTPSRSAKGKGRGFRG</sequence>
<feature type="region of interest" description="Disordered" evidence="1">
    <location>
        <begin position="1"/>
        <end position="42"/>
    </location>
</feature>
<dbReference type="HOGENOM" id="CLU_319819_0_0_1"/>
<dbReference type="Proteomes" id="UP000030752">
    <property type="component" value="Unassembled WGS sequence"/>
</dbReference>
<feature type="compositionally biased region" description="Basic residues" evidence="1">
    <location>
        <begin position="899"/>
        <end position="908"/>
    </location>
</feature>
<dbReference type="GeneID" id="19971738"/>
<dbReference type="InParanoid" id="W2RWP5"/>
<dbReference type="STRING" id="1220924.W2RWP5"/>
<dbReference type="Gene3D" id="3.30.70.330">
    <property type="match status" value="1"/>
</dbReference>
<reference evidence="2 3" key="1">
    <citation type="submission" date="2013-03" db="EMBL/GenBank/DDBJ databases">
        <title>The Genome Sequence of Phialophora europaea CBS 101466.</title>
        <authorList>
            <consortium name="The Broad Institute Genomics Platform"/>
            <person name="Cuomo C."/>
            <person name="de Hoog S."/>
            <person name="Gorbushina A."/>
            <person name="Walker B."/>
            <person name="Young S.K."/>
            <person name="Zeng Q."/>
            <person name="Gargeya S."/>
            <person name="Fitzgerald M."/>
            <person name="Haas B."/>
            <person name="Abouelleil A."/>
            <person name="Allen A.W."/>
            <person name="Alvarado L."/>
            <person name="Arachchi H.M."/>
            <person name="Berlin A.M."/>
            <person name="Chapman S.B."/>
            <person name="Gainer-Dewar J."/>
            <person name="Goldberg J."/>
            <person name="Griggs A."/>
            <person name="Gujja S."/>
            <person name="Hansen M."/>
            <person name="Howarth C."/>
            <person name="Imamovic A."/>
            <person name="Ireland A."/>
            <person name="Larimer J."/>
            <person name="McCowan C."/>
            <person name="Murphy C."/>
            <person name="Pearson M."/>
            <person name="Poon T.W."/>
            <person name="Priest M."/>
            <person name="Roberts A."/>
            <person name="Saif S."/>
            <person name="Shea T."/>
            <person name="Sisk P."/>
            <person name="Sykes S."/>
            <person name="Wortman J."/>
            <person name="Nusbaum C."/>
            <person name="Birren B."/>
        </authorList>
    </citation>
    <scope>NUCLEOTIDE SEQUENCE [LARGE SCALE GENOMIC DNA]</scope>
    <source>
        <strain evidence="2 3">CBS 101466</strain>
    </source>
</reference>
<dbReference type="RefSeq" id="XP_008716967.1">
    <property type="nucleotide sequence ID" value="XM_008718745.1"/>
</dbReference>
<protein>
    <submittedName>
        <fullName evidence="2">Uncharacterized protein</fullName>
    </submittedName>
</protein>
<accession>W2RWP5</accession>
<evidence type="ECO:0000313" key="3">
    <source>
        <dbReference type="Proteomes" id="UP000030752"/>
    </source>
</evidence>